<dbReference type="EMBL" id="PNYA01000001">
    <property type="protein sequence ID" value="PMS23943.1"/>
    <property type="molecule type" value="Genomic_DNA"/>
</dbReference>
<evidence type="ECO:0000313" key="15">
    <source>
        <dbReference type="EMBL" id="PMS23943.1"/>
    </source>
</evidence>
<dbReference type="Proteomes" id="UP000235616">
    <property type="component" value="Unassembled WGS sequence"/>
</dbReference>
<keyword evidence="7" id="KW-0274">FAD</keyword>
<evidence type="ECO:0000256" key="4">
    <source>
        <dbReference type="ARBA" id="ARBA00022692"/>
    </source>
</evidence>
<accession>A0A2N7W3K1</accession>
<organism evidence="15 16">
    <name type="scientific">Trinickia dabaoshanensis</name>
    <dbReference type="NCBI Taxonomy" id="564714"/>
    <lineage>
        <taxon>Bacteria</taxon>
        <taxon>Pseudomonadati</taxon>
        <taxon>Pseudomonadota</taxon>
        <taxon>Betaproteobacteria</taxon>
        <taxon>Burkholderiales</taxon>
        <taxon>Burkholderiaceae</taxon>
        <taxon>Trinickia</taxon>
    </lineage>
</organism>
<dbReference type="SUPFAM" id="SSF63380">
    <property type="entry name" value="Riboflavin synthase domain-like"/>
    <property type="match status" value="1"/>
</dbReference>
<dbReference type="GO" id="GO:0016020">
    <property type="term" value="C:membrane"/>
    <property type="evidence" value="ECO:0007669"/>
    <property type="project" value="UniProtKB-SubCell"/>
</dbReference>
<dbReference type="PANTHER" id="PTHR47354:SF8">
    <property type="entry name" value="1,2-PHENYLACETYL-COA EPOXIDASE, SUBUNIT E"/>
    <property type="match status" value="1"/>
</dbReference>
<dbReference type="Pfam" id="PF01794">
    <property type="entry name" value="Ferric_reduct"/>
    <property type="match status" value="1"/>
</dbReference>
<evidence type="ECO:0000256" key="8">
    <source>
        <dbReference type="ARBA" id="ARBA00022989"/>
    </source>
</evidence>
<feature type="transmembrane region" description="Helical" evidence="13">
    <location>
        <begin position="218"/>
        <end position="236"/>
    </location>
</feature>
<evidence type="ECO:0000256" key="13">
    <source>
        <dbReference type="SAM" id="Phobius"/>
    </source>
</evidence>
<dbReference type="AlphaFoldDB" id="A0A2N7W3K1"/>
<dbReference type="InterPro" id="IPR001433">
    <property type="entry name" value="OxRdtase_FAD/NAD-bd"/>
</dbReference>
<dbReference type="GO" id="GO:0051537">
    <property type="term" value="F:2 iron, 2 sulfur cluster binding"/>
    <property type="evidence" value="ECO:0007669"/>
    <property type="project" value="UniProtKB-KW"/>
</dbReference>
<keyword evidence="3" id="KW-0285">Flavoprotein</keyword>
<dbReference type="Gene3D" id="2.40.30.10">
    <property type="entry name" value="Translation factors"/>
    <property type="match status" value="1"/>
</dbReference>
<comment type="cofactor">
    <cofactor evidence="1">
        <name>FAD</name>
        <dbReference type="ChEBI" id="CHEBI:57692"/>
    </cofactor>
</comment>
<proteinExistence type="predicted"/>
<sequence length="465" mass="50320">MQGLSSQASRAHGRTCAASRVAASTSPRFGLRTIARKRPIAMSLEPSERRQRVPIISILALASALLLWWSFPSELPLWRGIAIVSAWLGTAMLAVCTVLMVREPHLARALGGLERCYLWHHRFGVFAYLAVVVHPLALALDGWTESPHVAWASLAPWLLAWPVWLGWGALVLIMGGLAATFNRRLTYRRWRGLHHLLGIGVLLAFSHVWILLGEPAPPLGIVAIGVLALSWRLLAADLGLAALPYRVTAVGHPAAGVIEASIAPRGAALAVVPGQFVLAAFDRDPHYRGCGEYHPFTVSAIEAEHRLRVTVKGLGSCSTRLQALEPGALLRLQGPFGSFLSEAADRPELWIAGGIGITPFIAALRAEPRVTPTTLIYLYRTAADAAFLEELASLASKDANFKLIANATGDRPPAVETLTAGIAQLTERRVYLCGPAAMVDAMTRGLIELGTPPGNIRYERFDFRL</sequence>
<dbReference type="SUPFAM" id="SSF52343">
    <property type="entry name" value="Ferredoxin reductase-like, C-terminal NADP-linked domain"/>
    <property type="match status" value="1"/>
</dbReference>
<evidence type="ECO:0000256" key="1">
    <source>
        <dbReference type="ARBA" id="ARBA00001974"/>
    </source>
</evidence>
<dbReference type="GO" id="GO:0046872">
    <property type="term" value="F:metal ion binding"/>
    <property type="evidence" value="ECO:0007669"/>
    <property type="project" value="UniProtKB-KW"/>
</dbReference>
<keyword evidence="11" id="KW-0411">Iron-sulfur</keyword>
<evidence type="ECO:0000256" key="12">
    <source>
        <dbReference type="ARBA" id="ARBA00023136"/>
    </source>
</evidence>
<evidence type="ECO:0000259" key="14">
    <source>
        <dbReference type="PROSITE" id="PS51384"/>
    </source>
</evidence>
<evidence type="ECO:0000256" key="10">
    <source>
        <dbReference type="ARBA" id="ARBA00023004"/>
    </source>
</evidence>
<keyword evidence="4 13" id="KW-0812">Transmembrane</keyword>
<name>A0A2N7W3K1_9BURK</name>
<keyword evidence="5" id="KW-0001">2Fe-2S</keyword>
<reference evidence="15 16" key="1">
    <citation type="submission" date="2018-01" db="EMBL/GenBank/DDBJ databases">
        <title>Whole genome analyses suggest that Burkholderia sensu lato contains two further novel genera in the rhizoxinica-symbiotica group Mycetohabitans gen. nov., and Trinickia gen. nov.: implications for the evolution of diazotrophy and nodulation in the Burkholderiaceae.</title>
        <authorList>
            <person name="Estrada-de los Santos P."/>
            <person name="Palmer M."/>
            <person name="Chavez-Ramirez B."/>
            <person name="Beukes C."/>
            <person name="Steenkamp E.T."/>
            <person name="Hirsch A.M."/>
            <person name="Manyaka P."/>
            <person name="Maluk M."/>
            <person name="Lafos M."/>
            <person name="Crook M."/>
            <person name="Gross E."/>
            <person name="Simon M.F."/>
            <person name="Bueno dos Reis Junior F."/>
            <person name="Poole P.S."/>
            <person name="Venter S.N."/>
            <person name="James E.K."/>
        </authorList>
    </citation>
    <scope>NUCLEOTIDE SEQUENCE [LARGE SCALE GENOMIC DNA]</scope>
    <source>
        <strain evidence="15 16">GIMN1.004</strain>
    </source>
</reference>
<dbReference type="PANTHER" id="PTHR47354">
    <property type="entry name" value="NADH OXIDOREDUCTASE HCR"/>
    <property type="match status" value="1"/>
</dbReference>
<feature type="transmembrane region" description="Helical" evidence="13">
    <location>
        <begin position="193"/>
        <end position="212"/>
    </location>
</feature>
<protein>
    <submittedName>
        <fullName evidence="15">Oxidoreductase</fullName>
    </submittedName>
</protein>
<evidence type="ECO:0000256" key="6">
    <source>
        <dbReference type="ARBA" id="ARBA00022723"/>
    </source>
</evidence>
<feature type="transmembrane region" description="Helical" evidence="13">
    <location>
        <begin position="77"/>
        <end position="101"/>
    </location>
</feature>
<comment type="subcellular location">
    <subcellularLocation>
        <location evidence="2">Membrane</location>
        <topology evidence="2">Multi-pass membrane protein</topology>
    </subcellularLocation>
</comment>
<evidence type="ECO:0000256" key="11">
    <source>
        <dbReference type="ARBA" id="ARBA00023014"/>
    </source>
</evidence>
<dbReference type="Pfam" id="PF00175">
    <property type="entry name" value="NAD_binding_1"/>
    <property type="match status" value="1"/>
</dbReference>
<feature type="transmembrane region" description="Helical" evidence="13">
    <location>
        <begin position="53"/>
        <end position="71"/>
    </location>
</feature>
<keyword evidence="16" id="KW-1185">Reference proteome</keyword>
<evidence type="ECO:0000256" key="3">
    <source>
        <dbReference type="ARBA" id="ARBA00022630"/>
    </source>
</evidence>
<dbReference type="PRINTS" id="PR00409">
    <property type="entry name" value="PHDIOXRDTASE"/>
</dbReference>
<comment type="caution">
    <text evidence="15">The sequence shown here is derived from an EMBL/GenBank/DDBJ whole genome shotgun (WGS) entry which is preliminary data.</text>
</comment>
<dbReference type="GO" id="GO:0050660">
    <property type="term" value="F:flavin adenine dinucleotide binding"/>
    <property type="evidence" value="ECO:0007669"/>
    <property type="project" value="TreeGrafter"/>
</dbReference>
<feature type="transmembrane region" description="Helical" evidence="13">
    <location>
        <begin position="160"/>
        <end position="181"/>
    </location>
</feature>
<feature type="domain" description="FAD-binding FR-type" evidence="14">
    <location>
        <begin position="240"/>
        <end position="342"/>
    </location>
</feature>
<keyword evidence="10" id="KW-0408">Iron</keyword>
<evidence type="ECO:0000256" key="5">
    <source>
        <dbReference type="ARBA" id="ARBA00022714"/>
    </source>
</evidence>
<keyword evidence="6" id="KW-0479">Metal-binding</keyword>
<evidence type="ECO:0000256" key="7">
    <source>
        <dbReference type="ARBA" id="ARBA00022827"/>
    </source>
</evidence>
<dbReference type="PROSITE" id="PS51384">
    <property type="entry name" value="FAD_FR"/>
    <property type="match status" value="1"/>
</dbReference>
<gene>
    <name evidence="15" type="ORF">C0Z18_01980</name>
</gene>
<evidence type="ECO:0000256" key="2">
    <source>
        <dbReference type="ARBA" id="ARBA00004141"/>
    </source>
</evidence>
<dbReference type="Gene3D" id="3.40.50.80">
    <property type="entry name" value="Nucleotide-binding domain of ferredoxin-NADP reductase (FNR) module"/>
    <property type="match status" value="1"/>
</dbReference>
<dbReference type="InterPro" id="IPR017938">
    <property type="entry name" value="Riboflavin_synthase-like_b-brl"/>
</dbReference>
<feature type="transmembrane region" description="Helical" evidence="13">
    <location>
        <begin position="122"/>
        <end position="140"/>
    </location>
</feature>
<dbReference type="InterPro" id="IPR017927">
    <property type="entry name" value="FAD-bd_FR_type"/>
</dbReference>
<dbReference type="GO" id="GO:0016491">
    <property type="term" value="F:oxidoreductase activity"/>
    <property type="evidence" value="ECO:0007669"/>
    <property type="project" value="UniProtKB-KW"/>
</dbReference>
<dbReference type="InterPro" id="IPR013130">
    <property type="entry name" value="Fe3_Rdtase_TM_dom"/>
</dbReference>
<dbReference type="InterPro" id="IPR039261">
    <property type="entry name" value="FNR_nucleotide-bd"/>
</dbReference>
<evidence type="ECO:0000256" key="9">
    <source>
        <dbReference type="ARBA" id="ARBA00023002"/>
    </source>
</evidence>
<keyword evidence="9" id="KW-0560">Oxidoreductase</keyword>
<dbReference type="InterPro" id="IPR050415">
    <property type="entry name" value="MRET"/>
</dbReference>
<evidence type="ECO:0000313" key="16">
    <source>
        <dbReference type="Proteomes" id="UP000235616"/>
    </source>
</evidence>
<keyword evidence="8 13" id="KW-1133">Transmembrane helix</keyword>
<keyword evidence="12 13" id="KW-0472">Membrane</keyword>